<dbReference type="PANTHER" id="PTHR30164:SF2">
    <property type="entry name" value="PROTEIN MTFA"/>
    <property type="match status" value="1"/>
</dbReference>
<dbReference type="Gene3D" id="1.10.472.150">
    <property type="entry name" value="Glucose-regulated metallo-peptidase M90, N-terminal domain"/>
    <property type="match status" value="1"/>
</dbReference>
<dbReference type="Gene3D" id="3.40.390.10">
    <property type="entry name" value="Collagenase (Catalytic Domain)"/>
    <property type="match status" value="1"/>
</dbReference>
<dbReference type="Proteomes" id="UP001596084">
    <property type="component" value="Unassembled WGS sequence"/>
</dbReference>
<dbReference type="InterPro" id="IPR042252">
    <property type="entry name" value="MtfA_N"/>
</dbReference>
<comment type="caution">
    <text evidence="1">The sequence shown here is derived from an EMBL/GenBank/DDBJ whole genome shotgun (WGS) entry which is preliminary data.</text>
</comment>
<dbReference type="CDD" id="cd20169">
    <property type="entry name" value="Peptidase_M90_mtfA"/>
    <property type="match status" value="1"/>
</dbReference>
<accession>A0ABW0QG84</accession>
<sequence>MLNWLRSLLPNRGARPDVIPEALWRRTLAHYPFLARRSAADLMRLRSLVGEFLAHKEFSGAHGLVVTDAMAVAIAAQACLPVLQLGLRWYDDFKGIVVHPGAMLARRKVTDHAGVVHHYSEALLGEAMERGPVTLSWQDVAAAGESAEHGHNVVIHEFIHKIDMRDGAADGCPPLPSRAARAAWHAVMQPAYDSFCEQVAMAHRFGAEPPWLDAYGATAPAEFFAVACEAYFVNRERFTQDFAPLTALFDQFFKINTPSAQ</sequence>
<dbReference type="EMBL" id="JBHSMX010000066">
    <property type="protein sequence ID" value="MFC5523949.1"/>
    <property type="molecule type" value="Genomic_DNA"/>
</dbReference>
<dbReference type="SUPFAM" id="SSF55486">
    <property type="entry name" value="Metalloproteases ('zincins'), catalytic domain"/>
    <property type="match status" value="1"/>
</dbReference>
<name>A0ABW0QG84_9BURK</name>
<dbReference type="InterPro" id="IPR010384">
    <property type="entry name" value="MtfA_fam"/>
</dbReference>
<dbReference type="RefSeq" id="WP_068832116.1">
    <property type="nucleotide sequence ID" value="NZ_JBHSMX010000066.1"/>
</dbReference>
<organism evidence="1 2">
    <name type="scientific">Polaromonas jejuensis</name>
    <dbReference type="NCBI Taxonomy" id="457502"/>
    <lineage>
        <taxon>Bacteria</taxon>
        <taxon>Pseudomonadati</taxon>
        <taxon>Pseudomonadota</taxon>
        <taxon>Betaproteobacteria</taxon>
        <taxon>Burkholderiales</taxon>
        <taxon>Comamonadaceae</taxon>
        <taxon>Polaromonas</taxon>
    </lineage>
</organism>
<protein>
    <submittedName>
        <fullName evidence="1">Zinc-dependent peptidase</fullName>
    </submittedName>
</protein>
<evidence type="ECO:0000313" key="1">
    <source>
        <dbReference type="EMBL" id="MFC5523949.1"/>
    </source>
</evidence>
<dbReference type="PANTHER" id="PTHR30164">
    <property type="entry name" value="MTFA PEPTIDASE"/>
    <property type="match status" value="1"/>
</dbReference>
<dbReference type="InterPro" id="IPR024079">
    <property type="entry name" value="MetalloPept_cat_dom_sf"/>
</dbReference>
<proteinExistence type="predicted"/>
<dbReference type="Pfam" id="PF06167">
    <property type="entry name" value="Peptidase_M90"/>
    <property type="match status" value="1"/>
</dbReference>
<gene>
    <name evidence="1" type="ORF">ACFPP7_24015</name>
</gene>
<evidence type="ECO:0000313" key="2">
    <source>
        <dbReference type="Proteomes" id="UP001596084"/>
    </source>
</evidence>
<keyword evidence="2" id="KW-1185">Reference proteome</keyword>
<reference evidence="2" key="1">
    <citation type="journal article" date="2019" name="Int. J. Syst. Evol. Microbiol.">
        <title>The Global Catalogue of Microorganisms (GCM) 10K type strain sequencing project: providing services to taxonomists for standard genome sequencing and annotation.</title>
        <authorList>
            <consortium name="The Broad Institute Genomics Platform"/>
            <consortium name="The Broad Institute Genome Sequencing Center for Infectious Disease"/>
            <person name="Wu L."/>
            <person name="Ma J."/>
        </authorList>
    </citation>
    <scope>NUCLEOTIDE SEQUENCE [LARGE SCALE GENOMIC DNA]</scope>
    <source>
        <strain evidence="2">CGMCC 4.7277</strain>
    </source>
</reference>